<accession>H6BTK6</accession>
<keyword evidence="2" id="KW-1185">Reference proteome</keyword>
<dbReference type="Proteomes" id="UP000007304">
    <property type="component" value="Unassembled WGS sequence"/>
</dbReference>
<dbReference type="EMBL" id="JH226132">
    <property type="protein sequence ID" value="EHY55433.1"/>
    <property type="molecule type" value="Genomic_DNA"/>
</dbReference>
<organism evidence="1 2">
    <name type="scientific">Exophiala dermatitidis (strain ATCC 34100 / CBS 525.76 / NIH/UT8656)</name>
    <name type="common">Black yeast</name>
    <name type="synonym">Wangiella dermatitidis</name>
    <dbReference type="NCBI Taxonomy" id="858893"/>
    <lineage>
        <taxon>Eukaryota</taxon>
        <taxon>Fungi</taxon>
        <taxon>Dikarya</taxon>
        <taxon>Ascomycota</taxon>
        <taxon>Pezizomycotina</taxon>
        <taxon>Eurotiomycetes</taxon>
        <taxon>Chaetothyriomycetidae</taxon>
        <taxon>Chaetothyriales</taxon>
        <taxon>Herpotrichiellaceae</taxon>
        <taxon>Exophiala</taxon>
    </lineage>
</organism>
<gene>
    <name evidence="1" type="ORF">HMPREF1120_03569</name>
</gene>
<name>H6BTK6_EXODN</name>
<dbReference type="InParanoid" id="H6BTK6"/>
<evidence type="ECO:0000313" key="2">
    <source>
        <dbReference type="Proteomes" id="UP000007304"/>
    </source>
</evidence>
<reference evidence="1" key="1">
    <citation type="submission" date="2011-07" db="EMBL/GenBank/DDBJ databases">
        <title>The Genome Sequence of Exophiala (Wangiella) dermatitidis NIH/UT8656.</title>
        <authorList>
            <consortium name="The Broad Institute Genome Sequencing Platform"/>
            <person name="Cuomo C."/>
            <person name="Wang Z."/>
            <person name="Hunicke-Smith S."/>
            <person name="Szanislo P.J."/>
            <person name="Earl A."/>
            <person name="Young S.K."/>
            <person name="Zeng Q."/>
            <person name="Gargeya S."/>
            <person name="Fitzgerald M."/>
            <person name="Haas B."/>
            <person name="Abouelleil A."/>
            <person name="Alvarado L."/>
            <person name="Arachchi H.M."/>
            <person name="Berlin A."/>
            <person name="Brown A."/>
            <person name="Chapman S.B."/>
            <person name="Chen Z."/>
            <person name="Dunbar C."/>
            <person name="Freedman E."/>
            <person name="Gearin G."/>
            <person name="Gellesch M."/>
            <person name="Goldberg J."/>
            <person name="Griggs A."/>
            <person name="Gujja S."/>
            <person name="Heiman D."/>
            <person name="Howarth C."/>
            <person name="Larson L."/>
            <person name="Lui A."/>
            <person name="MacDonald P.J.P."/>
            <person name="Montmayeur A."/>
            <person name="Murphy C."/>
            <person name="Neiman D."/>
            <person name="Pearson M."/>
            <person name="Priest M."/>
            <person name="Roberts A."/>
            <person name="Saif S."/>
            <person name="Shea T."/>
            <person name="Shenoy N."/>
            <person name="Sisk P."/>
            <person name="Stolte C."/>
            <person name="Sykes S."/>
            <person name="Wortman J."/>
            <person name="Nusbaum C."/>
            <person name="Birren B."/>
        </authorList>
    </citation>
    <scope>NUCLEOTIDE SEQUENCE</scope>
    <source>
        <strain evidence="1">NIH/UT8656</strain>
    </source>
</reference>
<dbReference type="RefSeq" id="XP_009155894.1">
    <property type="nucleotide sequence ID" value="XM_009157646.1"/>
</dbReference>
<protein>
    <submittedName>
        <fullName evidence="1">Uncharacterized protein</fullName>
    </submittedName>
</protein>
<dbReference type="GeneID" id="20308208"/>
<dbReference type="AlphaFoldDB" id="H6BTK6"/>
<dbReference type="HOGENOM" id="CLU_1885765_0_0_1"/>
<proteinExistence type="predicted"/>
<evidence type="ECO:0000313" key="1">
    <source>
        <dbReference type="EMBL" id="EHY55433.1"/>
    </source>
</evidence>
<sequence length="135" mass="15078">MYSAYHHEAIPQHWQMYATRDQAQVDGGAVDELARTASVSAQVARARHFPAASICFHRGLRPMHTAGCYGTAQMGATQHNIQSEYYLARFTTVINRDRNGGYLISRNAGIRQGCLGINIRTTNIFVVLRCITVHQ</sequence>
<dbReference type="VEuPathDB" id="FungiDB:HMPREF1120_03569"/>